<dbReference type="PANTHER" id="PTHR46300">
    <property type="entry name" value="P450, PUTATIVE (EUROFUNG)-RELATED-RELATED"/>
    <property type="match status" value="1"/>
</dbReference>
<proteinExistence type="inferred from homology"/>
<dbReference type="Gene3D" id="1.10.630.10">
    <property type="entry name" value="Cytochrome P450"/>
    <property type="match status" value="1"/>
</dbReference>
<dbReference type="PANTHER" id="PTHR46300:SF7">
    <property type="entry name" value="P450, PUTATIVE (EUROFUNG)-RELATED"/>
    <property type="match status" value="1"/>
</dbReference>
<evidence type="ECO:0000313" key="12">
    <source>
        <dbReference type="EMBL" id="KAG7097516.1"/>
    </source>
</evidence>
<gene>
    <name evidence="12" type="ORF">E1B28_004859</name>
</gene>
<evidence type="ECO:0000256" key="11">
    <source>
        <dbReference type="SAM" id="SignalP"/>
    </source>
</evidence>
<keyword evidence="8 10" id="KW-0503">Monooxygenase</keyword>
<dbReference type="KEGG" id="more:E1B28_004859"/>
<keyword evidence="4 9" id="KW-0349">Heme</keyword>
<dbReference type="AlphaFoldDB" id="A0A9P7UZK2"/>
<dbReference type="PRINTS" id="PR00385">
    <property type="entry name" value="P450"/>
</dbReference>
<dbReference type="InterPro" id="IPR001128">
    <property type="entry name" value="Cyt_P450"/>
</dbReference>
<evidence type="ECO:0000256" key="10">
    <source>
        <dbReference type="RuleBase" id="RU000461"/>
    </source>
</evidence>
<evidence type="ECO:0000256" key="7">
    <source>
        <dbReference type="ARBA" id="ARBA00023004"/>
    </source>
</evidence>
<dbReference type="GO" id="GO:0020037">
    <property type="term" value="F:heme binding"/>
    <property type="evidence" value="ECO:0007669"/>
    <property type="project" value="InterPro"/>
</dbReference>
<keyword evidence="6 10" id="KW-0560">Oxidoreductase</keyword>
<dbReference type="EMBL" id="CM032182">
    <property type="protein sequence ID" value="KAG7097516.1"/>
    <property type="molecule type" value="Genomic_DNA"/>
</dbReference>
<dbReference type="GO" id="GO:0004497">
    <property type="term" value="F:monooxygenase activity"/>
    <property type="evidence" value="ECO:0007669"/>
    <property type="project" value="UniProtKB-KW"/>
</dbReference>
<comment type="similarity">
    <text evidence="3 10">Belongs to the cytochrome P450 family.</text>
</comment>
<evidence type="ECO:0000256" key="5">
    <source>
        <dbReference type="ARBA" id="ARBA00022723"/>
    </source>
</evidence>
<evidence type="ECO:0000256" key="2">
    <source>
        <dbReference type="ARBA" id="ARBA00005179"/>
    </source>
</evidence>
<dbReference type="PRINTS" id="PR00463">
    <property type="entry name" value="EP450I"/>
</dbReference>
<evidence type="ECO:0000256" key="1">
    <source>
        <dbReference type="ARBA" id="ARBA00001971"/>
    </source>
</evidence>
<evidence type="ECO:0000256" key="6">
    <source>
        <dbReference type="ARBA" id="ARBA00023002"/>
    </source>
</evidence>
<feature type="chain" id="PRO_5040441484" description="Cytochrome P450" evidence="11">
    <location>
        <begin position="17"/>
        <end position="499"/>
    </location>
</feature>
<keyword evidence="11" id="KW-0732">Signal</keyword>
<comment type="cofactor">
    <cofactor evidence="1 9">
        <name>heme</name>
        <dbReference type="ChEBI" id="CHEBI:30413"/>
    </cofactor>
</comment>
<dbReference type="GO" id="GO:0016705">
    <property type="term" value="F:oxidoreductase activity, acting on paired donors, with incorporation or reduction of molecular oxygen"/>
    <property type="evidence" value="ECO:0007669"/>
    <property type="project" value="InterPro"/>
</dbReference>
<reference evidence="12" key="1">
    <citation type="journal article" date="2021" name="Genome Biol. Evol.">
        <title>The assembled and annotated genome of the fairy-ring fungus Marasmius oreades.</title>
        <authorList>
            <person name="Hiltunen M."/>
            <person name="Ament-Velasquez S.L."/>
            <person name="Johannesson H."/>
        </authorList>
    </citation>
    <scope>NUCLEOTIDE SEQUENCE</scope>
    <source>
        <strain evidence="12">03SP1</strain>
    </source>
</reference>
<keyword evidence="7 9" id="KW-0408">Iron</keyword>
<dbReference type="SUPFAM" id="SSF48264">
    <property type="entry name" value="Cytochrome P450"/>
    <property type="match status" value="1"/>
</dbReference>
<dbReference type="Proteomes" id="UP001049176">
    <property type="component" value="Chromosome 2"/>
</dbReference>
<evidence type="ECO:0000256" key="8">
    <source>
        <dbReference type="ARBA" id="ARBA00023033"/>
    </source>
</evidence>
<dbReference type="InterPro" id="IPR002401">
    <property type="entry name" value="Cyt_P450_E_grp-I"/>
</dbReference>
<dbReference type="InterPro" id="IPR017972">
    <property type="entry name" value="Cyt_P450_CS"/>
</dbReference>
<dbReference type="OrthoDB" id="2789670at2759"/>
<feature type="binding site" description="axial binding residue" evidence="9">
    <location>
        <position position="433"/>
    </location>
    <ligand>
        <name>heme</name>
        <dbReference type="ChEBI" id="CHEBI:30413"/>
    </ligand>
    <ligandPart>
        <name>Fe</name>
        <dbReference type="ChEBI" id="CHEBI:18248"/>
    </ligandPart>
</feature>
<name>A0A9P7UZK2_9AGAR</name>
<dbReference type="GO" id="GO:0005506">
    <property type="term" value="F:iron ion binding"/>
    <property type="evidence" value="ECO:0007669"/>
    <property type="project" value="InterPro"/>
</dbReference>
<accession>A0A9P7UZK2</accession>
<dbReference type="PROSITE" id="PS00086">
    <property type="entry name" value="CYTOCHROME_P450"/>
    <property type="match status" value="1"/>
</dbReference>
<evidence type="ECO:0000256" key="9">
    <source>
        <dbReference type="PIRSR" id="PIRSR602401-1"/>
    </source>
</evidence>
<keyword evidence="5 9" id="KW-0479">Metal-binding</keyword>
<dbReference type="RefSeq" id="XP_043013986.1">
    <property type="nucleotide sequence ID" value="XM_043149380.1"/>
</dbReference>
<evidence type="ECO:0000256" key="3">
    <source>
        <dbReference type="ARBA" id="ARBA00010617"/>
    </source>
</evidence>
<organism evidence="12 13">
    <name type="scientific">Marasmius oreades</name>
    <name type="common">fairy-ring Marasmius</name>
    <dbReference type="NCBI Taxonomy" id="181124"/>
    <lineage>
        <taxon>Eukaryota</taxon>
        <taxon>Fungi</taxon>
        <taxon>Dikarya</taxon>
        <taxon>Basidiomycota</taxon>
        <taxon>Agaricomycotina</taxon>
        <taxon>Agaricomycetes</taxon>
        <taxon>Agaricomycetidae</taxon>
        <taxon>Agaricales</taxon>
        <taxon>Marasmiineae</taxon>
        <taxon>Marasmiaceae</taxon>
        <taxon>Marasmius</taxon>
    </lineage>
</organism>
<comment type="caution">
    <text evidence="12">The sequence shown here is derived from an EMBL/GenBank/DDBJ whole genome shotgun (WGS) entry which is preliminary data.</text>
</comment>
<protein>
    <recommendedName>
        <fullName evidence="14">Cytochrome P450</fullName>
    </recommendedName>
</protein>
<comment type="pathway">
    <text evidence="2">Secondary metabolite biosynthesis.</text>
</comment>
<sequence length="499" mass="56905">MEPIILILALVCSTLAVRYATSRRGKVPLPPGPPQQWFFGNVKQIPPRQPWFQFTAWKQSYGDIVHLKLISKHTIILNSKKTVVDLLEGRSNIYSNRSKSMLLDELADFTEDVFRTRVDDPHFKTHRRMMHSGLGPRAVREYQPLQVQETDTMLRQLAKTPDKFIAHIRRNAGALIMKVAYGYTVSNEEDYYLKLVQRHFEIIEETMALPYMVEFFPILQYFPNWFPMTGFRKAVKIINDNKIDDIPFNWAKEQVKSGNYLDSFFARFFVKEDGAGASLSAGEEKTLMRVCAALYIGGADTTVAALTSFFYLMETHPGIQKRAQAEVDAATGGDRLPRPDDEDKIPYLAAIIKEILRWSPVAPLGLFHTVNRDDLYEGYLIPEGSRVIANIWALTHDPDTYPHPDVFDPERHLGDNPQQNPFDFVFGFGRRSCPGSHLAERSLFQNIANILAVFNIEKKTDSQGNPIEPKVEFHGSITSHLKDFPVKLVVRSPHLLPEA</sequence>
<dbReference type="CDD" id="cd11065">
    <property type="entry name" value="CYP64-like"/>
    <property type="match status" value="1"/>
</dbReference>
<keyword evidence="13" id="KW-1185">Reference proteome</keyword>
<evidence type="ECO:0008006" key="14">
    <source>
        <dbReference type="Google" id="ProtNLM"/>
    </source>
</evidence>
<dbReference type="InterPro" id="IPR036396">
    <property type="entry name" value="Cyt_P450_sf"/>
</dbReference>
<feature type="signal peptide" evidence="11">
    <location>
        <begin position="1"/>
        <end position="16"/>
    </location>
</feature>
<dbReference type="InterPro" id="IPR050364">
    <property type="entry name" value="Cytochrome_P450_fung"/>
</dbReference>
<evidence type="ECO:0000256" key="4">
    <source>
        <dbReference type="ARBA" id="ARBA00022617"/>
    </source>
</evidence>
<evidence type="ECO:0000313" key="13">
    <source>
        <dbReference type="Proteomes" id="UP001049176"/>
    </source>
</evidence>
<dbReference type="Pfam" id="PF00067">
    <property type="entry name" value="p450"/>
    <property type="match status" value="1"/>
</dbReference>
<dbReference type="GeneID" id="66073935"/>